<protein>
    <submittedName>
        <fullName evidence="7">Prephenate dehydrogenase</fullName>
    </submittedName>
</protein>
<dbReference type="InterPro" id="IPR008927">
    <property type="entry name" value="6-PGluconate_DH-like_C_sf"/>
</dbReference>
<keyword evidence="4" id="KW-0175">Coiled coil</keyword>
<dbReference type="Gene3D" id="3.40.50.720">
    <property type="entry name" value="NAD(P)-binding Rossmann-like Domain"/>
    <property type="match status" value="1"/>
</dbReference>
<dbReference type="Gene3D" id="1.10.3660.10">
    <property type="entry name" value="6-phosphogluconate dehydrogenase C-terminal like domain"/>
    <property type="match status" value="1"/>
</dbReference>
<dbReference type="GO" id="GO:0070403">
    <property type="term" value="F:NAD+ binding"/>
    <property type="evidence" value="ECO:0007669"/>
    <property type="project" value="InterPro"/>
</dbReference>
<dbReference type="InterPro" id="IPR046826">
    <property type="entry name" value="PDH_N"/>
</dbReference>
<organism evidence="7 8">
    <name type="scientific">Acetoanaerobium noterae</name>
    <dbReference type="NCBI Taxonomy" id="745369"/>
    <lineage>
        <taxon>Bacteria</taxon>
        <taxon>Bacillati</taxon>
        <taxon>Bacillota</taxon>
        <taxon>Clostridia</taxon>
        <taxon>Peptostreptococcales</taxon>
        <taxon>Filifactoraceae</taxon>
        <taxon>Acetoanaerobium</taxon>
    </lineage>
</organism>
<dbReference type="GO" id="GO:0006571">
    <property type="term" value="P:tyrosine biosynthetic process"/>
    <property type="evidence" value="ECO:0007669"/>
    <property type="project" value="InterPro"/>
</dbReference>
<feature type="transmembrane region" description="Helical" evidence="5">
    <location>
        <begin position="12"/>
        <end position="30"/>
    </location>
</feature>
<evidence type="ECO:0000259" key="6">
    <source>
        <dbReference type="PROSITE" id="PS51176"/>
    </source>
</evidence>
<dbReference type="InterPro" id="IPR036291">
    <property type="entry name" value="NAD(P)-bd_dom_sf"/>
</dbReference>
<dbReference type="Pfam" id="PF20463">
    <property type="entry name" value="PDH_C"/>
    <property type="match status" value="1"/>
</dbReference>
<reference evidence="8" key="1">
    <citation type="submission" date="2017-02" db="EMBL/GenBank/DDBJ databases">
        <authorList>
            <person name="Varghese N."/>
            <person name="Submissions S."/>
        </authorList>
    </citation>
    <scope>NUCLEOTIDE SEQUENCE [LARGE SCALE GENOMIC DNA]</scope>
    <source>
        <strain evidence="8">ATCC 35199</strain>
    </source>
</reference>
<comment type="pathway">
    <text evidence="3">Amino-acid biosynthesis.</text>
</comment>
<accession>A0A1T5BN48</accession>
<evidence type="ECO:0000256" key="2">
    <source>
        <dbReference type="ARBA" id="ARBA00023002"/>
    </source>
</evidence>
<dbReference type="RefSeq" id="WP_079589581.1">
    <property type="nucleotide sequence ID" value="NZ_FUYN01000003.1"/>
</dbReference>
<evidence type="ECO:0000256" key="5">
    <source>
        <dbReference type="SAM" id="Phobius"/>
    </source>
</evidence>
<keyword evidence="8" id="KW-1185">Reference proteome</keyword>
<dbReference type="InterPro" id="IPR003099">
    <property type="entry name" value="Prephen_DH"/>
</dbReference>
<dbReference type="OrthoDB" id="9802008at2"/>
<dbReference type="AlphaFoldDB" id="A0A1T5BN48"/>
<dbReference type="PANTHER" id="PTHR21363:SF0">
    <property type="entry name" value="PREPHENATE DEHYDROGENASE [NADP(+)]"/>
    <property type="match status" value="1"/>
</dbReference>
<keyword evidence="5" id="KW-0472">Membrane</keyword>
<evidence type="ECO:0000313" key="7">
    <source>
        <dbReference type="EMBL" id="SKB48664.1"/>
    </source>
</evidence>
<dbReference type="InterPro" id="IPR050812">
    <property type="entry name" value="Preph/Arog_dehydrog"/>
</dbReference>
<dbReference type="PROSITE" id="PS51176">
    <property type="entry name" value="PDH_ADH"/>
    <property type="match status" value="1"/>
</dbReference>
<dbReference type="InterPro" id="IPR046825">
    <property type="entry name" value="PDH_C"/>
</dbReference>
<evidence type="ECO:0000313" key="8">
    <source>
        <dbReference type="Proteomes" id="UP000243406"/>
    </source>
</evidence>
<proteinExistence type="inferred from homology"/>
<keyword evidence="5" id="KW-1133">Transmembrane helix</keyword>
<feature type="coiled-coil region" evidence="4">
    <location>
        <begin position="237"/>
        <end position="264"/>
    </location>
</feature>
<comment type="similarity">
    <text evidence="1">Belongs to the prephenate/arogenate dehydrogenase family.</text>
</comment>
<dbReference type="GO" id="GO:0008977">
    <property type="term" value="F:prephenate dehydrogenase (NAD+) activity"/>
    <property type="evidence" value="ECO:0007669"/>
    <property type="project" value="InterPro"/>
</dbReference>
<keyword evidence="2" id="KW-0560">Oxidoreductase</keyword>
<evidence type="ECO:0000256" key="4">
    <source>
        <dbReference type="SAM" id="Coils"/>
    </source>
</evidence>
<dbReference type="SUPFAM" id="SSF48179">
    <property type="entry name" value="6-phosphogluconate dehydrogenase C-terminal domain-like"/>
    <property type="match status" value="1"/>
</dbReference>
<keyword evidence="5" id="KW-0812">Transmembrane</keyword>
<dbReference type="EMBL" id="FUYN01000003">
    <property type="protein sequence ID" value="SKB48664.1"/>
    <property type="molecule type" value="Genomic_DNA"/>
</dbReference>
<feature type="domain" description="Prephenate/arogenate dehydrogenase" evidence="6">
    <location>
        <begin position="12"/>
        <end position="288"/>
    </location>
</feature>
<sequence length="288" mass="31830">MDEPDFFINKNQGVAIVGLGLIGGSIAGALKINGFKNIMGIDTQNKAIEDAINKDFIKLGDTEPENILPLAEIVIVCLYPKETAEFIKKHMNDFKYKAVITDVSGIKLDLINEINLCLREDLEFVGGHPMAGSHFRGFDHANPNLFMDANYIITPTDTSSLEAISKIKGLAKILGCKSISEINPGKHDEAMALASHMPHITALALMDMCDVREMGALLGPSFKDATRVAQINSRLWAQLLISNKDNLDEQIKIMEKKMEQLRKAIISSDIKELEHLMEQAGSKRRKIG</sequence>
<dbReference type="GO" id="GO:0004665">
    <property type="term" value="F:prephenate dehydrogenase (NADP+) activity"/>
    <property type="evidence" value="ECO:0007669"/>
    <property type="project" value="InterPro"/>
</dbReference>
<dbReference type="PANTHER" id="PTHR21363">
    <property type="entry name" value="PREPHENATE DEHYDROGENASE"/>
    <property type="match status" value="1"/>
</dbReference>
<dbReference type="Pfam" id="PF02153">
    <property type="entry name" value="PDH_N"/>
    <property type="match status" value="1"/>
</dbReference>
<dbReference type="Proteomes" id="UP000243406">
    <property type="component" value="Unassembled WGS sequence"/>
</dbReference>
<evidence type="ECO:0000256" key="1">
    <source>
        <dbReference type="ARBA" id="ARBA00007964"/>
    </source>
</evidence>
<gene>
    <name evidence="7" type="ORF">SAMN02745120_1746</name>
</gene>
<dbReference type="SUPFAM" id="SSF51735">
    <property type="entry name" value="NAD(P)-binding Rossmann-fold domains"/>
    <property type="match status" value="1"/>
</dbReference>
<evidence type="ECO:0000256" key="3">
    <source>
        <dbReference type="ARBA" id="ARBA00029440"/>
    </source>
</evidence>
<name>A0A1T5BN48_9FIRM</name>